<evidence type="ECO:0000313" key="1">
    <source>
        <dbReference type="EMBL" id="ABU77331.1"/>
    </source>
</evidence>
<dbReference type="KEGG" id="esa:ESA_02081"/>
<reference evidence="1 2" key="1">
    <citation type="journal article" date="2010" name="PLoS ONE">
        <title>Genome sequence of Cronobacter sakazakii BAA-894 and comparative genomic hybridization analysis with other Cronobacter species.</title>
        <authorList>
            <person name="Kucerova E."/>
            <person name="Clifton S.W."/>
            <person name="Xia X.Q."/>
            <person name="Long F."/>
            <person name="Porwollik S."/>
            <person name="Fulton L."/>
            <person name="Fronick C."/>
            <person name="Minx P."/>
            <person name="Kyung K."/>
            <person name="Warren W."/>
            <person name="Fulton R."/>
            <person name="Feng D."/>
            <person name="Wollam A."/>
            <person name="Shah N."/>
            <person name="Bhonagiri V."/>
            <person name="Nash W.E."/>
            <person name="Hallsworth-Pepin K."/>
            <person name="Wilson R.K."/>
            <person name="McClelland M."/>
            <person name="Forsythe S.J."/>
        </authorList>
    </citation>
    <scope>NUCLEOTIDE SEQUENCE [LARGE SCALE GENOMIC DNA]</scope>
    <source>
        <strain evidence="1 2">ATCC BAA-894</strain>
    </source>
</reference>
<gene>
    <name evidence="1" type="ordered locus">ESA_02081</name>
</gene>
<accession>A7MF68</accession>
<keyword evidence="2" id="KW-1185">Reference proteome</keyword>
<sequence length="58" mass="6206">MTQKPAGEKSPFSSGQMRPVSGAPGVFFQPNALNGYQKVVGVCALMMRQIPAEVLLKL</sequence>
<dbReference type="HOGENOM" id="CLU_210865_0_0_6"/>
<dbReference type="AlphaFoldDB" id="A7MF68"/>
<dbReference type="EMBL" id="CP000783">
    <property type="protein sequence ID" value="ABU77331.1"/>
    <property type="molecule type" value="Genomic_DNA"/>
</dbReference>
<name>A7MF68_CROS8</name>
<protein>
    <submittedName>
        <fullName evidence="1">Uncharacterized protein</fullName>
    </submittedName>
</protein>
<organism evidence="1 2">
    <name type="scientific">Cronobacter sakazakii (strain ATCC BAA-894)</name>
    <name type="common">Enterobacter sakazakii</name>
    <dbReference type="NCBI Taxonomy" id="290339"/>
    <lineage>
        <taxon>Bacteria</taxon>
        <taxon>Pseudomonadati</taxon>
        <taxon>Pseudomonadota</taxon>
        <taxon>Gammaproteobacteria</taxon>
        <taxon>Enterobacterales</taxon>
        <taxon>Enterobacteriaceae</taxon>
        <taxon>Cronobacter</taxon>
    </lineage>
</organism>
<proteinExistence type="predicted"/>
<dbReference type="Proteomes" id="UP000000260">
    <property type="component" value="Chromosome"/>
</dbReference>
<evidence type="ECO:0000313" key="2">
    <source>
        <dbReference type="Proteomes" id="UP000000260"/>
    </source>
</evidence>